<accession>A0AAV9L0C9</accession>
<keyword evidence="5" id="KW-1185">Reference proteome</keyword>
<sequence>MIQVSDLMMLWMAEEFVLNVNKENMEEASRICLNDLLNRSIVMVSLRDYDGDIICCLLHDVVHEFCLKKLTEEKLMQLTVPYKPYQHSNSMESRLGIYIHDDLEFIVHPKFYTWNRSNPFSLLEKLKLVRLLKFMEVCLPSSWASEVQLLTHLRYLKINVKEFDFKWISHLLDLQTLIIHSPNTLRTSPGAIWKMTKLRLVEIYEFPLYGKRMIVQFLKKLQQLC</sequence>
<dbReference type="InterPro" id="IPR036388">
    <property type="entry name" value="WH-like_DNA-bd_sf"/>
</dbReference>
<feature type="domain" description="Disease resistance protein winged helix" evidence="3">
    <location>
        <begin position="2"/>
        <end position="65"/>
    </location>
</feature>
<organism evidence="4 5">
    <name type="scientific">Solanum pinnatisectum</name>
    <name type="common">tansyleaf nightshade</name>
    <dbReference type="NCBI Taxonomy" id="50273"/>
    <lineage>
        <taxon>Eukaryota</taxon>
        <taxon>Viridiplantae</taxon>
        <taxon>Streptophyta</taxon>
        <taxon>Embryophyta</taxon>
        <taxon>Tracheophyta</taxon>
        <taxon>Spermatophyta</taxon>
        <taxon>Magnoliopsida</taxon>
        <taxon>eudicotyledons</taxon>
        <taxon>Gunneridae</taxon>
        <taxon>Pentapetalae</taxon>
        <taxon>asterids</taxon>
        <taxon>lamiids</taxon>
        <taxon>Solanales</taxon>
        <taxon>Solanaceae</taxon>
        <taxon>Solanoideae</taxon>
        <taxon>Solaneae</taxon>
        <taxon>Solanum</taxon>
    </lineage>
</organism>
<dbReference type="GO" id="GO:0098542">
    <property type="term" value="P:defense response to other organism"/>
    <property type="evidence" value="ECO:0007669"/>
    <property type="project" value="TreeGrafter"/>
</dbReference>
<evidence type="ECO:0000256" key="2">
    <source>
        <dbReference type="ARBA" id="ARBA00022840"/>
    </source>
</evidence>
<dbReference type="Proteomes" id="UP001311915">
    <property type="component" value="Unassembled WGS sequence"/>
</dbReference>
<reference evidence="4 5" key="1">
    <citation type="submission" date="2023-10" db="EMBL/GenBank/DDBJ databases">
        <title>Genome-Wide Identification Analysis in wild type Solanum Pinnatisectum Reveals Some Genes Defensing Phytophthora Infestans.</title>
        <authorList>
            <person name="Sun C."/>
        </authorList>
    </citation>
    <scope>NUCLEOTIDE SEQUENCE [LARGE SCALE GENOMIC DNA]</scope>
    <source>
        <strain evidence="4">LQN</strain>
        <tissue evidence="4">Leaf</tissue>
    </source>
</reference>
<comment type="caution">
    <text evidence="4">The sequence shown here is derived from an EMBL/GenBank/DDBJ whole genome shotgun (WGS) entry which is preliminary data.</text>
</comment>
<dbReference type="Pfam" id="PF23559">
    <property type="entry name" value="WHD_DRP"/>
    <property type="match status" value="1"/>
</dbReference>
<proteinExistence type="predicted"/>
<dbReference type="Gene3D" id="1.10.10.10">
    <property type="entry name" value="Winged helix-like DNA-binding domain superfamily/Winged helix DNA-binding domain"/>
    <property type="match status" value="1"/>
</dbReference>
<dbReference type="SUPFAM" id="SSF52058">
    <property type="entry name" value="L domain-like"/>
    <property type="match status" value="1"/>
</dbReference>
<dbReference type="PANTHER" id="PTHR23155">
    <property type="entry name" value="DISEASE RESISTANCE PROTEIN RP"/>
    <property type="match status" value="1"/>
</dbReference>
<dbReference type="InterPro" id="IPR058922">
    <property type="entry name" value="WHD_DRP"/>
</dbReference>
<dbReference type="PANTHER" id="PTHR23155:SF1228">
    <property type="entry name" value="NB-ARC DOMAIN CONTAINING PROTEIN, EXPRESSED"/>
    <property type="match status" value="1"/>
</dbReference>
<dbReference type="EMBL" id="JAWPEI010000008">
    <property type="protein sequence ID" value="KAK4719019.1"/>
    <property type="molecule type" value="Genomic_DNA"/>
</dbReference>
<evidence type="ECO:0000313" key="5">
    <source>
        <dbReference type="Proteomes" id="UP001311915"/>
    </source>
</evidence>
<dbReference type="AlphaFoldDB" id="A0AAV9L0C9"/>
<evidence type="ECO:0000256" key="1">
    <source>
        <dbReference type="ARBA" id="ARBA00022741"/>
    </source>
</evidence>
<dbReference type="GO" id="GO:0005524">
    <property type="term" value="F:ATP binding"/>
    <property type="evidence" value="ECO:0007669"/>
    <property type="project" value="UniProtKB-KW"/>
</dbReference>
<keyword evidence="1" id="KW-0547">Nucleotide-binding</keyword>
<dbReference type="InterPro" id="IPR044974">
    <property type="entry name" value="Disease_R_plants"/>
</dbReference>
<keyword evidence="2" id="KW-0067">ATP-binding</keyword>
<gene>
    <name evidence="4" type="ORF">R3W88_017357</name>
</gene>
<protein>
    <recommendedName>
        <fullName evidence="3">Disease resistance protein winged helix domain-containing protein</fullName>
    </recommendedName>
</protein>
<evidence type="ECO:0000313" key="4">
    <source>
        <dbReference type="EMBL" id="KAK4719019.1"/>
    </source>
</evidence>
<evidence type="ECO:0000259" key="3">
    <source>
        <dbReference type="Pfam" id="PF23559"/>
    </source>
</evidence>
<name>A0AAV9L0C9_9SOLN</name>